<keyword evidence="1" id="KW-1185">Reference proteome</keyword>
<name>A0A0N5ACW1_9BILA</name>
<dbReference type="AlphaFoldDB" id="A0A0N5ACW1"/>
<evidence type="ECO:0000313" key="2">
    <source>
        <dbReference type="WBParaSite" id="SMUV_0000199101-mRNA-1"/>
    </source>
</evidence>
<proteinExistence type="predicted"/>
<reference evidence="2" key="1">
    <citation type="submission" date="2017-02" db="UniProtKB">
        <authorList>
            <consortium name="WormBaseParasite"/>
        </authorList>
    </citation>
    <scope>IDENTIFICATION</scope>
</reference>
<evidence type="ECO:0000313" key="1">
    <source>
        <dbReference type="Proteomes" id="UP000046393"/>
    </source>
</evidence>
<dbReference type="Proteomes" id="UP000046393">
    <property type="component" value="Unplaced"/>
</dbReference>
<sequence>MISKALKSRKSFLLHWMQHFHFKPLLPMHFKYYVNANSF</sequence>
<dbReference type="WBParaSite" id="SMUV_0000199101-mRNA-1">
    <property type="protein sequence ID" value="SMUV_0000199101-mRNA-1"/>
    <property type="gene ID" value="SMUV_0000199101"/>
</dbReference>
<protein>
    <submittedName>
        <fullName evidence="2">Uncharacterized protein</fullName>
    </submittedName>
</protein>
<accession>A0A0N5ACW1</accession>
<organism evidence="1 2">
    <name type="scientific">Syphacia muris</name>
    <dbReference type="NCBI Taxonomy" id="451379"/>
    <lineage>
        <taxon>Eukaryota</taxon>
        <taxon>Metazoa</taxon>
        <taxon>Ecdysozoa</taxon>
        <taxon>Nematoda</taxon>
        <taxon>Chromadorea</taxon>
        <taxon>Rhabditida</taxon>
        <taxon>Spirurina</taxon>
        <taxon>Oxyuridomorpha</taxon>
        <taxon>Oxyuroidea</taxon>
        <taxon>Oxyuridae</taxon>
        <taxon>Syphacia</taxon>
    </lineage>
</organism>